<evidence type="ECO:0000256" key="1">
    <source>
        <dbReference type="SAM" id="SignalP"/>
    </source>
</evidence>
<dbReference type="EMBL" id="BAABCW010000002">
    <property type="protein sequence ID" value="GAA4110663.1"/>
    <property type="molecule type" value="Genomic_DNA"/>
</dbReference>
<evidence type="ECO:0000259" key="3">
    <source>
        <dbReference type="Pfam" id="PF13739"/>
    </source>
</evidence>
<dbReference type="Proteomes" id="UP001500459">
    <property type="component" value="Unassembled WGS sequence"/>
</dbReference>
<comment type="caution">
    <text evidence="4">The sequence shown here is derived from an EMBL/GenBank/DDBJ whole genome shotgun (WGS) entry which is preliminary data.</text>
</comment>
<dbReference type="Pfam" id="PF11738">
    <property type="entry name" value="DUF3298"/>
    <property type="match status" value="1"/>
</dbReference>
<keyword evidence="5" id="KW-1185">Reference proteome</keyword>
<dbReference type="InterPro" id="IPR021729">
    <property type="entry name" value="DUF3298"/>
</dbReference>
<evidence type="ECO:0000313" key="5">
    <source>
        <dbReference type="Proteomes" id="UP001500459"/>
    </source>
</evidence>
<feature type="chain" id="PRO_5047359998" description="DUF3298 domain-containing protein" evidence="1">
    <location>
        <begin position="22"/>
        <end position="259"/>
    </location>
</feature>
<dbReference type="InterPro" id="IPR037126">
    <property type="entry name" value="PdaC/RsiV-like_sf"/>
</dbReference>
<dbReference type="Gene3D" id="3.30.565.40">
    <property type="entry name" value="Fervidobacterium nodosum Rt17-B1 like"/>
    <property type="match status" value="1"/>
</dbReference>
<proteinExistence type="predicted"/>
<feature type="domain" description="DUF3298" evidence="2">
    <location>
        <begin position="176"/>
        <end position="247"/>
    </location>
</feature>
<dbReference type="RefSeq" id="WP_344924963.1">
    <property type="nucleotide sequence ID" value="NZ_BAABCW010000002.1"/>
</dbReference>
<accession>A0ABP7XBK9</accession>
<sequence length="259" mass="29158">MINTKMAVVLKLLFLTGVLLSMHSCTKTEPLIFIEKPIAIDDFFDCETTDCVVTEIILLQCIQDTEIAVKANFEIERAASSLLNIDDDTSVLTLEESLRQFNVSYQEMKEEFPEEIIPYEVRIHTNLSFQNKDILSIGIDSYIFTGGAHGSESKIFSIIDPKTGKSMPISSLLKAYDPFVEFAEKEFKKTQGIPETETINSTGFSFEEDKFALPSTIGITDQNIILFYNQYEISSFAEGPVELKIPKEKGALFFVVDIL</sequence>
<organism evidence="4 5">
    <name type="scientific">Aquimarina addita</name>
    <dbReference type="NCBI Taxonomy" id="870485"/>
    <lineage>
        <taxon>Bacteria</taxon>
        <taxon>Pseudomonadati</taxon>
        <taxon>Bacteroidota</taxon>
        <taxon>Flavobacteriia</taxon>
        <taxon>Flavobacteriales</taxon>
        <taxon>Flavobacteriaceae</taxon>
        <taxon>Aquimarina</taxon>
    </lineage>
</organism>
<name>A0ABP7XBK9_9FLAO</name>
<reference evidence="5" key="1">
    <citation type="journal article" date="2019" name="Int. J. Syst. Evol. Microbiol.">
        <title>The Global Catalogue of Microorganisms (GCM) 10K type strain sequencing project: providing services to taxonomists for standard genome sequencing and annotation.</title>
        <authorList>
            <consortium name="The Broad Institute Genomics Platform"/>
            <consortium name="The Broad Institute Genome Sequencing Center for Infectious Disease"/>
            <person name="Wu L."/>
            <person name="Ma J."/>
        </authorList>
    </citation>
    <scope>NUCLEOTIDE SEQUENCE [LARGE SCALE GENOMIC DNA]</scope>
    <source>
        <strain evidence="5">JCM 17106</strain>
    </source>
</reference>
<feature type="signal peptide" evidence="1">
    <location>
        <begin position="1"/>
        <end position="21"/>
    </location>
</feature>
<gene>
    <name evidence="4" type="ORF">GCM10022393_07860</name>
</gene>
<dbReference type="Gene3D" id="3.90.640.20">
    <property type="entry name" value="Heat-shock cognate protein, ATPase"/>
    <property type="match status" value="1"/>
</dbReference>
<evidence type="ECO:0008006" key="6">
    <source>
        <dbReference type="Google" id="ProtNLM"/>
    </source>
</evidence>
<protein>
    <recommendedName>
        <fullName evidence="6">DUF3298 domain-containing protein</fullName>
    </recommendedName>
</protein>
<dbReference type="InterPro" id="IPR025303">
    <property type="entry name" value="PdaC"/>
</dbReference>
<dbReference type="Pfam" id="PF13739">
    <property type="entry name" value="PdaC"/>
    <property type="match status" value="1"/>
</dbReference>
<feature type="domain" description="Deacetylase PdaC" evidence="3">
    <location>
        <begin position="48"/>
        <end position="151"/>
    </location>
</feature>
<evidence type="ECO:0000313" key="4">
    <source>
        <dbReference type="EMBL" id="GAA4110663.1"/>
    </source>
</evidence>
<keyword evidence="1" id="KW-0732">Signal</keyword>
<evidence type="ECO:0000259" key="2">
    <source>
        <dbReference type="Pfam" id="PF11738"/>
    </source>
</evidence>